<organism evidence="1 2">
    <name type="scientific">Cucumis melo var. makuwa</name>
    <name type="common">Oriental melon</name>
    <dbReference type="NCBI Taxonomy" id="1194695"/>
    <lineage>
        <taxon>Eukaryota</taxon>
        <taxon>Viridiplantae</taxon>
        <taxon>Streptophyta</taxon>
        <taxon>Embryophyta</taxon>
        <taxon>Tracheophyta</taxon>
        <taxon>Spermatophyta</taxon>
        <taxon>Magnoliopsida</taxon>
        <taxon>eudicotyledons</taxon>
        <taxon>Gunneridae</taxon>
        <taxon>Pentapetalae</taxon>
        <taxon>rosids</taxon>
        <taxon>fabids</taxon>
        <taxon>Cucurbitales</taxon>
        <taxon>Cucurbitaceae</taxon>
        <taxon>Benincaseae</taxon>
        <taxon>Cucumis</taxon>
    </lineage>
</organism>
<comment type="caution">
    <text evidence="1">The sequence shown here is derived from an EMBL/GenBank/DDBJ whole genome shotgun (WGS) entry which is preliminary data.</text>
</comment>
<proteinExistence type="predicted"/>
<name>A0A5A7VEY9_CUCMM</name>
<reference evidence="1 2" key="1">
    <citation type="submission" date="2019-08" db="EMBL/GenBank/DDBJ databases">
        <title>Draft genome sequences of two oriental melons (Cucumis melo L. var makuwa).</title>
        <authorList>
            <person name="Kwon S.-Y."/>
        </authorList>
    </citation>
    <scope>NUCLEOTIDE SEQUENCE [LARGE SCALE GENOMIC DNA]</scope>
    <source>
        <strain evidence="2">cv. SW 3</strain>
        <tissue evidence="1">Leaf</tissue>
    </source>
</reference>
<evidence type="ECO:0000313" key="1">
    <source>
        <dbReference type="EMBL" id="KAA0066603.1"/>
    </source>
</evidence>
<dbReference type="AlphaFoldDB" id="A0A5A7VEY9"/>
<evidence type="ECO:0000313" key="2">
    <source>
        <dbReference type="Proteomes" id="UP000321393"/>
    </source>
</evidence>
<gene>
    <name evidence="1" type="ORF">E6C27_scaffold979G00110</name>
</gene>
<protein>
    <submittedName>
        <fullName evidence="1">Uncharacterized protein</fullName>
    </submittedName>
</protein>
<sequence length="75" mass="8508">MESEKGDVNRRAGGVNEGKFWDELLCVKSQRWLSRVLLLLVSFSISTYFNAPPKISSTPTIIQLGSFHRLSRIEP</sequence>
<accession>A0A5A7VEY9</accession>
<dbReference type="EMBL" id="SSTE01000850">
    <property type="protein sequence ID" value="KAA0066603.1"/>
    <property type="molecule type" value="Genomic_DNA"/>
</dbReference>
<dbReference type="Proteomes" id="UP000321393">
    <property type="component" value="Unassembled WGS sequence"/>
</dbReference>